<evidence type="ECO:0000256" key="6">
    <source>
        <dbReference type="ARBA" id="ARBA00022833"/>
    </source>
</evidence>
<dbReference type="InterPro" id="IPR042089">
    <property type="entry name" value="Peptidase_M13_dom_2"/>
</dbReference>
<dbReference type="PANTHER" id="PTHR11733:SF224">
    <property type="entry name" value="NEPRILYSIN-2"/>
    <property type="match status" value="1"/>
</dbReference>
<dbReference type="EMBL" id="JAIFTH010000026">
    <property type="protein sequence ID" value="KAG9511152.1"/>
    <property type="molecule type" value="Genomic_DNA"/>
</dbReference>
<proteinExistence type="inferred from homology"/>
<keyword evidence="4" id="KW-0479">Metal-binding</keyword>
<feature type="compositionally biased region" description="Acidic residues" evidence="8">
    <location>
        <begin position="100"/>
        <end position="110"/>
    </location>
</feature>
<keyword evidence="12" id="KW-1185">Reference proteome</keyword>
<dbReference type="Gene3D" id="3.40.390.10">
    <property type="entry name" value="Collagenase (Catalytic Domain)"/>
    <property type="match status" value="1"/>
</dbReference>
<dbReference type="PROSITE" id="PS51885">
    <property type="entry name" value="NEPRILYSIN"/>
    <property type="match status" value="1"/>
</dbReference>
<evidence type="ECO:0000256" key="4">
    <source>
        <dbReference type="ARBA" id="ARBA00022723"/>
    </source>
</evidence>
<evidence type="ECO:0000259" key="10">
    <source>
        <dbReference type="Pfam" id="PF05649"/>
    </source>
</evidence>
<reference evidence="11 12" key="1">
    <citation type="submission" date="2020-10" db="EMBL/GenBank/DDBJ databases">
        <authorList>
            <person name="Klimov P.B."/>
            <person name="Dyachkov S.M."/>
            <person name="Chetverikov P.E."/>
        </authorList>
    </citation>
    <scope>NUCLEOTIDE SEQUENCE [LARGE SCALE GENOMIC DNA]</scope>
    <source>
        <strain evidence="11">BMOC 18-1129-001#AD2665</strain>
        <tissue evidence="11">Entire mites</tissue>
    </source>
</reference>
<evidence type="ECO:0000313" key="12">
    <source>
        <dbReference type="Proteomes" id="UP000825002"/>
    </source>
</evidence>
<dbReference type="SUPFAM" id="SSF55486">
    <property type="entry name" value="Metalloproteases ('zincins'), catalytic domain"/>
    <property type="match status" value="1"/>
</dbReference>
<feature type="non-terminal residue" evidence="11">
    <location>
        <position position="1"/>
    </location>
</feature>
<evidence type="ECO:0000256" key="1">
    <source>
        <dbReference type="ARBA" id="ARBA00001947"/>
    </source>
</evidence>
<comment type="caution">
    <text evidence="11">The sequence shown here is derived from an EMBL/GenBank/DDBJ whole genome shotgun (WGS) entry which is preliminary data.</text>
</comment>
<comment type="cofactor">
    <cofactor evidence="1">
        <name>Zn(2+)</name>
        <dbReference type="ChEBI" id="CHEBI:29105"/>
    </cofactor>
</comment>
<evidence type="ECO:0000256" key="3">
    <source>
        <dbReference type="ARBA" id="ARBA00022670"/>
    </source>
</evidence>
<keyword evidence="5" id="KW-0378">Hydrolase</keyword>
<feature type="domain" description="Peptidase M13 C-terminal" evidence="9">
    <location>
        <begin position="612"/>
        <end position="817"/>
    </location>
</feature>
<evidence type="ECO:0000256" key="5">
    <source>
        <dbReference type="ARBA" id="ARBA00022801"/>
    </source>
</evidence>
<evidence type="ECO:0000256" key="7">
    <source>
        <dbReference type="ARBA" id="ARBA00023049"/>
    </source>
</evidence>
<keyword evidence="6" id="KW-0862">Zinc</keyword>
<dbReference type="InterPro" id="IPR018497">
    <property type="entry name" value="Peptidase_M13_C"/>
</dbReference>
<feature type="region of interest" description="Disordered" evidence="8">
    <location>
        <begin position="55"/>
        <end position="128"/>
    </location>
</feature>
<dbReference type="Gene3D" id="1.10.1380.10">
    <property type="entry name" value="Neutral endopeptidase , domain2"/>
    <property type="match status" value="1"/>
</dbReference>
<feature type="domain" description="Peptidase M13 N-terminal" evidence="10">
    <location>
        <begin position="160"/>
        <end position="551"/>
    </location>
</feature>
<evidence type="ECO:0000259" key="9">
    <source>
        <dbReference type="Pfam" id="PF01431"/>
    </source>
</evidence>
<sequence length="818" mass="92896">MALSRCWMIVSVILASVGTASLLLSLMISHTGTAVFSQRSSSGLDSSRLWQLGASTMGRDRKPGASSVLESKEFDTSDDTESLSAIVRKSNNRHNHRDKDDDDDDDDDSEQIVGSITPIENENNALDVGGNQRHKDICLTESCIKSAAQILNNINPAIDPCEDFYLYACGGWIKQQVIPDEKTSVSVFSLNQNDLNTKLRILIERAPKSNEPPIVNQMRNVYKSCTNLGAIESLDTKPLLEELRYLGGYPAIEASSGGSHEQYADWIGTILKFRERGFSHDILIDLSVVPDVENNTRFVIDLDQSSLGLPERSYFMKGFNDTTVAAYYQLMIESAWLLGAPRDDTTRQAMLDVLNFETNLAKLSLPREQRRNASRLYNKFKKSELYDLAPHIDWTRYLDGLLKDHVGDNEDIIVKVPSFLTGIDKVLQAVNAETLQNYLMWRVVSQSMPLMSRKWRELAQTYTNVTTGRQREEPRWEQCLGPLTGTLGTALSALYARNHFKKESKARAMEMVDYIRKEFIKMLKEIDWMDDETRVEAEKKANAITAYIGYPDELLDDDKVEELYQGLSLTPHNYYGNIRAMRVWSTNYAFNNLRKPNLRGDWKKHARAAVVNAFYNSLENSIDFPAAILQGLFFDANRPNYLNYGAIGFIIGHEITHGFDDRGRQFDKNGNKRNWWRPETDLRFRERAQCIVEQYSNFTIPENGLKVNGITTQGENIADNGGLKEAFRAYKRWVKDNGPEQRLPGLELNPTQLFWVSAANIWCGKFRPEVLKLRVTSGVHSPAQFRIQGTLSNLPQFAESFNCKLGTPMNPVKKCSVW</sequence>
<dbReference type="Pfam" id="PF05649">
    <property type="entry name" value="Peptidase_M13_N"/>
    <property type="match status" value="1"/>
</dbReference>
<keyword evidence="7" id="KW-0482">Metalloprotease</keyword>
<dbReference type="PRINTS" id="PR00786">
    <property type="entry name" value="NEPRILYSIN"/>
</dbReference>
<accession>A0ABQ7SCP8</accession>
<evidence type="ECO:0000313" key="11">
    <source>
        <dbReference type="EMBL" id="KAG9511152.1"/>
    </source>
</evidence>
<comment type="similarity">
    <text evidence="2">Belongs to the peptidase M13 family.</text>
</comment>
<dbReference type="InterPro" id="IPR000718">
    <property type="entry name" value="Peptidase_M13"/>
</dbReference>
<evidence type="ECO:0000256" key="2">
    <source>
        <dbReference type="ARBA" id="ARBA00007357"/>
    </source>
</evidence>
<protein>
    <submittedName>
        <fullName evidence="11">Neprilysin-2</fullName>
    </submittedName>
</protein>
<dbReference type="Proteomes" id="UP000825002">
    <property type="component" value="Unassembled WGS sequence"/>
</dbReference>
<dbReference type="PANTHER" id="PTHR11733">
    <property type="entry name" value="ZINC METALLOPROTEASE FAMILY M13 NEPRILYSIN-RELATED"/>
    <property type="match status" value="1"/>
</dbReference>
<dbReference type="InterPro" id="IPR024079">
    <property type="entry name" value="MetalloPept_cat_dom_sf"/>
</dbReference>
<dbReference type="CDD" id="cd08662">
    <property type="entry name" value="M13"/>
    <property type="match status" value="1"/>
</dbReference>
<keyword evidence="3" id="KW-0645">Protease</keyword>
<dbReference type="Pfam" id="PF01431">
    <property type="entry name" value="Peptidase_M13"/>
    <property type="match status" value="1"/>
</dbReference>
<dbReference type="InterPro" id="IPR008753">
    <property type="entry name" value="Peptidase_M13_N"/>
</dbReference>
<gene>
    <name evidence="11" type="primary">Nep2</name>
    <name evidence="11" type="ORF">GZH46_00284</name>
</gene>
<name>A0ABQ7SCP8_9ACAR</name>
<feature type="compositionally biased region" description="Polar residues" evidence="8">
    <location>
        <begin position="112"/>
        <end position="124"/>
    </location>
</feature>
<evidence type="ECO:0000256" key="8">
    <source>
        <dbReference type="SAM" id="MobiDB-lite"/>
    </source>
</evidence>
<organism evidence="11 12">
    <name type="scientific">Fragariocoptes setiger</name>
    <dbReference type="NCBI Taxonomy" id="1670756"/>
    <lineage>
        <taxon>Eukaryota</taxon>
        <taxon>Metazoa</taxon>
        <taxon>Ecdysozoa</taxon>
        <taxon>Arthropoda</taxon>
        <taxon>Chelicerata</taxon>
        <taxon>Arachnida</taxon>
        <taxon>Acari</taxon>
        <taxon>Acariformes</taxon>
        <taxon>Trombidiformes</taxon>
        <taxon>Prostigmata</taxon>
        <taxon>Eupodina</taxon>
        <taxon>Eriophyoidea</taxon>
        <taxon>Phytoptidae</taxon>
        <taxon>Fragariocoptes</taxon>
    </lineage>
</organism>